<sequence>MDYTTLSKEIGACLNPLQAYIYLGLCLHTDFKNDISNINQDTLAKFLQCDVGTIQRALRVFQENNLLTIYQDRYGWREKNRYKLIRTNWFGVKRKILKENITREQIGFLLLLKSLCYSHCNYTDYYGKDLQEIMTLKRSMIDNYLRALEAKQYIKRDKKKKRITILRDDLFLTTKESEKEKIMKLCPEVMGDNDYIDEYGQYHFVD</sequence>
<reference evidence="1 2" key="1">
    <citation type="submission" date="2017-06" db="EMBL/GenBank/DDBJ databases">
        <authorList>
            <person name="Varghese N."/>
            <person name="Submissions S."/>
        </authorList>
    </citation>
    <scope>NUCLEOTIDE SEQUENCE [LARGE SCALE GENOMIC DNA]</scope>
    <source>
        <strain evidence="1 2">DSM 26989</strain>
    </source>
</reference>
<dbReference type="EMBL" id="FZNZ01000057">
    <property type="protein sequence ID" value="SNS16885.1"/>
    <property type="molecule type" value="Genomic_DNA"/>
</dbReference>
<gene>
    <name evidence="1" type="ORF">SAMN06265364_1579</name>
</gene>
<comment type="caution">
    <text evidence="1">The sequence shown here is derived from an EMBL/GenBank/DDBJ whole genome shotgun (WGS) entry which is preliminary data.</text>
</comment>
<evidence type="ECO:0000313" key="2">
    <source>
        <dbReference type="Proteomes" id="UP000198427"/>
    </source>
</evidence>
<dbReference type="KEGG" id="pje:CRM71_15465"/>
<dbReference type="AlphaFoldDB" id="A0A2N9QSD2"/>
<protein>
    <submittedName>
        <fullName evidence="1">Uncharacterized protein</fullName>
    </submittedName>
</protein>
<name>A0A2N9QSD2_9BACT</name>
<keyword evidence="2" id="KW-1185">Reference proteome</keyword>
<proteinExistence type="predicted"/>
<organism evidence="1 2">
    <name type="scientific">Prevotella jejuni</name>
    <dbReference type="NCBI Taxonomy" id="1177574"/>
    <lineage>
        <taxon>Bacteria</taxon>
        <taxon>Pseudomonadati</taxon>
        <taxon>Bacteroidota</taxon>
        <taxon>Bacteroidia</taxon>
        <taxon>Bacteroidales</taxon>
        <taxon>Prevotellaceae</taxon>
        <taxon>Prevotella</taxon>
    </lineage>
</organism>
<accession>A0A2N9QSD2</accession>
<evidence type="ECO:0000313" key="1">
    <source>
        <dbReference type="EMBL" id="SNS16885.1"/>
    </source>
</evidence>
<dbReference type="Proteomes" id="UP000198427">
    <property type="component" value="Unassembled WGS sequence"/>
</dbReference>